<dbReference type="EMBL" id="BSDP01000001">
    <property type="protein sequence ID" value="GLI26917.1"/>
    <property type="molecule type" value="Genomic_DNA"/>
</dbReference>
<dbReference type="PANTHER" id="PTHR18964">
    <property type="entry name" value="ROK (REPRESSOR, ORF, KINASE) FAMILY"/>
    <property type="match status" value="1"/>
</dbReference>
<gene>
    <name evidence="3" type="ORF">ARHIZOSPH14_11590</name>
</gene>
<dbReference type="GO" id="GO:0016301">
    <property type="term" value="F:kinase activity"/>
    <property type="evidence" value="ECO:0007669"/>
    <property type="project" value="UniProtKB-KW"/>
</dbReference>
<evidence type="ECO:0000256" key="1">
    <source>
        <dbReference type="ARBA" id="ARBA00006479"/>
    </source>
</evidence>
<dbReference type="AlphaFoldDB" id="A0A9W6CX97"/>
<dbReference type="SUPFAM" id="SSF46785">
    <property type="entry name" value="Winged helix' DNA-binding domain"/>
    <property type="match status" value="1"/>
</dbReference>
<dbReference type="Gene3D" id="1.10.10.10">
    <property type="entry name" value="Winged helix-like DNA-binding domain superfamily/Winged helix DNA-binding domain"/>
    <property type="match status" value="1"/>
</dbReference>
<evidence type="ECO:0000313" key="3">
    <source>
        <dbReference type="EMBL" id="GLI26917.1"/>
    </source>
</evidence>
<dbReference type="InterPro" id="IPR043129">
    <property type="entry name" value="ATPase_NBD"/>
</dbReference>
<dbReference type="InterPro" id="IPR036390">
    <property type="entry name" value="WH_DNA-bd_sf"/>
</dbReference>
<dbReference type="InterPro" id="IPR036388">
    <property type="entry name" value="WH-like_DNA-bd_sf"/>
</dbReference>
<dbReference type="Pfam" id="PF12802">
    <property type="entry name" value="MarR_2"/>
    <property type="match status" value="1"/>
</dbReference>
<keyword evidence="4" id="KW-1185">Reference proteome</keyword>
<keyword evidence="3" id="KW-0418">Kinase</keyword>
<accession>A0A9W6CX97</accession>
<keyword evidence="3" id="KW-0808">Transferase</keyword>
<dbReference type="Pfam" id="PF00480">
    <property type="entry name" value="ROK"/>
    <property type="match status" value="1"/>
</dbReference>
<evidence type="ECO:0000313" key="4">
    <source>
        <dbReference type="Proteomes" id="UP001144396"/>
    </source>
</evidence>
<name>A0A9W6CX97_9MICO</name>
<feature type="domain" description="HTH marR-type" evidence="2">
    <location>
        <begin position="18"/>
        <end position="68"/>
    </location>
</feature>
<dbReference type="InterPro" id="IPR000835">
    <property type="entry name" value="HTH_MarR-typ"/>
</dbReference>
<comment type="caution">
    <text evidence="3">The sequence shown here is derived from an EMBL/GenBank/DDBJ whole genome shotgun (WGS) entry which is preliminary data.</text>
</comment>
<dbReference type="InterPro" id="IPR000600">
    <property type="entry name" value="ROK"/>
</dbReference>
<reference evidence="3" key="1">
    <citation type="submission" date="2022-12" db="EMBL/GenBank/DDBJ databases">
        <title>Reference genome sequencing for broad-spectrum identification of bacterial and archaeal isolates by mass spectrometry.</title>
        <authorList>
            <person name="Sekiguchi Y."/>
            <person name="Tourlousse D.M."/>
        </authorList>
    </citation>
    <scope>NUCLEOTIDE SEQUENCE</scope>
    <source>
        <strain evidence="3">14</strain>
    </source>
</reference>
<dbReference type="RefSeq" id="WP_281882993.1">
    <property type="nucleotide sequence ID" value="NZ_BSDP01000001.1"/>
</dbReference>
<evidence type="ECO:0000259" key="2">
    <source>
        <dbReference type="Pfam" id="PF12802"/>
    </source>
</evidence>
<dbReference type="SUPFAM" id="SSF53067">
    <property type="entry name" value="Actin-like ATPase domain"/>
    <property type="match status" value="1"/>
</dbReference>
<dbReference type="GO" id="GO:0003700">
    <property type="term" value="F:DNA-binding transcription factor activity"/>
    <property type="evidence" value="ECO:0007669"/>
    <property type="project" value="InterPro"/>
</dbReference>
<organism evidence="3 4">
    <name type="scientific">Agromyces rhizosphaerae</name>
    <dbReference type="NCBI Taxonomy" id="88374"/>
    <lineage>
        <taxon>Bacteria</taxon>
        <taxon>Bacillati</taxon>
        <taxon>Actinomycetota</taxon>
        <taxon>Actinomycetes</taxon>
        <taxon>Micrococcales</taxon>
        <taxon>Microbacteriaceae</taxon>
        <taxon>Agromyces</taxon>
    </lineage>
</organism>
<dbReference type="Proteomes" id="UP001144396">
    <property type="component" value="Unassembled WGS sequence"/>
</dbReference>
<comment type="similarity">
    <text evidence="1">Belongs to the ROK (NagC/XylR) family.</text>
</comment>
<protein>
    <submittedName>
        <fullName evidence="3">Sugar kinase</fullName>
    </submittedName>
</protein>
<proteinExistence type="inferred from homology"/>
<dbReference type="PANTHER" id="PTHR18964:SF149">
    <property type="entry name" value="BIFUNCTIONAL UDP-N-ACETYLGLUCOSAMINE 2-EPIMERASE_N-ACETYLMANNOSAMINE KINASE"/>
    <property type="match status" value="1"/>
</dbReference>
<dbReference type="Gene3D" id="3.30.420.40">
    <property type="match status" value="2"/>
</dbReference>
<sequence length="396" mass="39830">MAVRGNTLESVRRHNLATVLRIVHHRGAVSRAELTRETGLNRSTIGALVTELVELGLVDEREPAATARVGRPSPTVVPREDVAVVAVNPEIDAVELALVGLGGAVLGRARHPIALPTPDDVVAVVRLQLDDWGRAFADTRVTAIGAAVPGLVRQDDGLVRHAPHLGWRDAPLAAMLESTTGLASSAANDARLGALAERVFGAGRGVDDLVYVNGGASGIGAGVIAGGRPLGGAGGYAGELGHMRVGDAPARDSAGLAGTLEALVRRDALLVHLGADAAGPDGSRHTPLARLEAAVAAGPSAGLAGELEAQADVLGTALGNAVNLFDPSLVLLGGFLGVLLDGAGPVLHASMRRAGLEASVDAVRLDRPALGADILAIGAAEIAFAAVLGDPAGSVG</sequence>